<dbReference type="PANTHER" id="PTHR13391">
    <property type="entry name" value="MITOCHONDRIAL DISTRIBUTION REGULATOR MISATO"/>
    <property type="match status" value="1"/>
</dbReference>
<dbReference type="Proteomes" id="UP001448207">
    <property type="component" value="Unassembled WGS sequence"/>
</dbReference>
<dbReference type="EMBL" id="JBCLYO010000008">
    <property type="protein sequence ID" value="KAL0086518.1"/>
    <property type="molecule type" value="Genomic_DNA"/>
</dbReference>
<evidence type="ECO:0000313" key="2">
    <source>
        <dbReference type="EMBL" id="KAL0086518.1"/>
    </source>
</evidence>
<gene>
    <name evidence="2" type="ORF">J3Q64DRAFT_1809385</name>
</gene>
<organism evidence="2 3">
    <name type="scientific">Phycomyces blakesleeanus</name>
    <dbReference type="NCBI Taxonomy" id="4837"/>
    <lineage>
        <taxon>Eukaryota</taxon>
        <taxon>Fungi</taxon>
        <taxon>Fungi incertae sedis</taxon>
        <taxon>Mucoromycota</taxon>
        <taxon>Mucoromycotina</taxon>
        <taxon>Mucoromycetes</taxon>
        <taxon>Mucorales</taxon>
        <taxon>Phycomycetaceae</taxon>
        <taxon>Phycomyces</taxon>
    </lineage>
</organism>
<dbReference type="InterPro" id="IPR036525">
    <property type="entry name" value="Tubulin/FtsZ_GTPase_sf"/>
</dbReference>
<accession>A0ABR3B3W8</accession>
<dbReference type="PANTHER" id="PTHR13391:SF0">
    <property type="entry name" value="PROTEIN MISATO HOMOLOG 1"/>
    <property type="match status" value="1"/>
</dbReference>
<keyword evidence="3" id="KW-1185">Reference proteome</keyword>
<dbReference type="Pfam" id="PF14881">
    <property type="entry name" value="Tubulin_3"/>
    <property type="match status" value="1"/>
</dbReference>
<protein>
    <submittedName>
        <fullName evidence="2">Tubulin domain-containing protein</fullName>
    </submittedName>
</protein>
<proteinExistence type="predicted"/>
<dbReference type="Gene3D" id="3.40.50.1440">
    <property type="entry name" value="Tubulin/FtsZ, GTPase domain"/>
    <property type="match status" value="1"/>
</dbReference>
<feature type="domain" description="DML1/Misato tubulin" evidence="1">
    <location>
        <begin position="11"/>
        <end position="200"/>
    </location>
</feature>
<dbReference type="InterPro" id="IPR049942">
    <property type="entry name" value="DML1/Misato"/>
</dbReference>
<dbReference type="SUPFAM" id="SSF52490">
    <property type="entry name" value="Tubulin nucleotide-binding domain-like"/>
    <property type="match status" value="1"/>
</dbReference>
<dbReference type="InterPro" id="IPR029209">
    <property type="entry name" value="DML1/Misato_tubulin"/>
</dbReference>
<comment type="caution">
    <text evidence="2">The sequence shown here is derived from an EMBL/GenBank/DDBJ whole genome shotgun (WGS) entry which is preliminary data.</text>
</comment>
<evidence type="ECO:0000313" key="3">
    <source>
        <dbReference type="Proteomes" id="UP001448207"/>
    </source>
</evidence>
<sequence length="363" mass="41238">MDVDAVDKLDHTVKVWSDFNRIYYHPRSMNPIVTHQAESTLTPFDSYTAGRKAYTDNEKETSIFEDNFRFFVEECDQLQGFQIFTGVDDAMGGFTEGLLDDIRDEFPKTTVLTYGLSDTTRNPSAERARQKETLNRAFSIARLTKLSSLYVPLYTPTPKRMAYSSRSPYIHPKAYQYELMYHTSAILSTAIETASLPYRLKKNGTSLSEMVSRLNWHGNTYVGGLESVLPLPIVRTGYNDTLETNNVLPIIDHSAPSLSVLADKKKEETFGEYIVTRGLPSFDSRTPYTNSEPPRSVPTLTRLATGSKVRLGMEHRIESINSISFSDFFEFSEGENGFGREDYLEMKEDMITLSDSYSCDEDM</sequence>
<reference evidence="2 3" key="1">
    <citation type="submission" date="2024-04" db="EMBL/GenBank/DDBJ databases">
        <title>Symmetric and asymmetric DNA N6-adenine methylation regulates different biological responses in Mucorales.</title>
        <authorList>
            <consortium name="Lawrence Berkeley National Laboratory"/>
            <person name="Lax C."/>
            <person name="Mondo S.J."/>
            <person name="Osorio-Concepcion M."/>
            <person name="Muszewska A."/>
            <person name="Corrochano-Luque M."/>
            <person name="Gutierrez G."/>
            <person name="Riley R."/>
            <person name="Lipzen A."/>
            <person name="Guo J."/>
            <person name="Hundley H."/>
            <person name="Amirebrahimi M."/>
            <person name="Ng V."/>
            <person name="Lorenzo-Gutierrez D."/>
            <person name="Binder U."/>
            <person name="Yang J."/>
            <person name="Song Y."/>
            <person name="Canovas D."/>
            <person name="Navarro E."/>
            <person name="Freitag M."/>
            <person name="Gabaldon T."/>
            <person name="Grigoriev I.V."/>
            <person name="Corrochano L.M."/>
            <person name="Nicolas F.E."/>
            <person name="Garre V."/>
        </authorList>
    </citation>
    <scope>NUCLEOTIDE SEQUENCE [LARGE SCALE GENOMIC DNA]</scope>
    <source>
        <strain evidence="2 3">L51</strain>
    </source>
</reference>
<evidence type="ECO:0000259" key="1">
    <source>
        <dbReference type="Pfam" id="PF14881"/>
    </source>
</evidence>
<name>A0ABR3B3W8_PHYBL</name>